<name>A0A7W6GF27_9HYPH</name>
<dbReference type="InterPro" id="IPR000524">
    <property type="entry name" value="Tscrpt_reg_HTH_GntR"/>
</dbReference>
<dbReference type="Gene3D" id="1.10.10.10">
    <property type="entry name" value="Winged helix-like DNA-binding domain superfamily/Winged helix DNA-binding domain"/>
    <property type="match status" value="1"/>
</dbReference>
<evidence type="ECO:0000256" key="2">
    <source>
        <dbReference type="ARBA" id="ARBA00023125"/>
    </source>
</evidence>
<dbReference type="AlphaFoldDB" id="A0A7W6GF27"/>
<sequence>MAELALQLSLVNSANCDTALRSGRAVIGSSMSKSKSELPTISFQRAGPDSELIYIELKQLLMIGEFTPGQKLPLPMLAAAFGTSQMPIREATNRLISVRALESPPRRSLCVPEATIERIDTLLPLRLLLEGEATRLATPNATSRLTDELAAITEEMGSKVPNDDFKAYLRLNQQFHFSIYQSCGNSELIDLIELLWMRYGPMLNIVRNGALSKAGQQHHLEIIRALRDRDAKIAAASMQADIRDAAIPVRSALEGK</sequence>
<protein>
    <submittedName>
        <fullName evidence="5">DNA-binding GntR family transcriptional regulator</fullName>
    </submittedName>
</protein>
<evidence type="ECO:0000259" key="4">
    <source>
        <dbReference type="PROSITE" id="PS50949"/>
    </source>
</evidence>
<dbReference type="PROSITE" id="PS50949">
    <property type="entry name" value="HTH_GNTR"/>
    <property type="match status" value="1"/>
</dbReference>
<keyword evidence="6" id="KW-1185">Reference proteome</keyword>
<dbReference type="PANTHER" id="PTHR43537">
    <property type="entry name" value="TRANSCRIPTIONAL REGULATOR, GNTR FAMILY"/>
    <property type="match status" value="1"/>
</dbReference>
<keyword evidence="2 5" id="KW-0238">DNA-binding</keyword>
<feature type="domain" description="HTH gntR-type" evidence="4">
    <location>
        <begin position="47"/>
        <end position="114"/>
    </location>
</feature>
<evidence type="ECO:0000256" key="3">
    <source>
        <dbReference type="ARBA" id="ARBA00023163"/>
    </source>
</evidence>
<dbReference type="RefSeq" id="WP_183902715.1">
    <property type="nucleotide sequence ID" value="NZ_JACIDW010000042.1"/>
</dbReference>
<organism evidence="5 6">
    <name type="scientific">Rhizobium metallidurans</name>
    <dbReference type="NCBI Taxonomy" id="1265931"/>
    <lineage>
        <taxon>Bacteria</taxon>
        <taxon>Pseudomonadati</taxon>
        <taxon>Pseudomonadota</taxon>
        <taxon>Alphaproteobacteria</taxon>
        <taxon>Hyphomicrobiales</taxon>
        <taxon>Rhizobiaceae</taxon>
        <taxon>Rhizobium/Agrobacterium group</taxon>
        <taxon>Rhizobium</taxon>
    </lineage>
</organism>
<accession>A0A7W6GF27</accession>
<reference evidence="5 6" key="1">
    <citation type="submission" date="2020-08" db="EMBL/GenBank/DDBJ databases">
        <title>Genomic Encyclopedia of Type Strains, Phase IV (KMG-IV): sequencing the most valuable type-strain genomes for metagenomic binning, comparative biology and taxonomic classification.</title>
        <authorList>
            <person name="Goeker M."/>
        </authorList>
    </citation>
    <scope>NUCLEOTIDE SEQUENCE [LARGE SCALE GENOMIC DNA]</scope>
    <source>
        <strain evidence="5 6">DSM 26575</strain>
    </source>
</reference>
<keyword evidence="3" id="KW-0804">Transcription</keyword>
<dbReference type="Proteomes" id="UP000582090">
    <property type="component" value="Unassembled WGS sequence"/>
</dbReference>
<proteinExistence type="predicted"/>
<comment type="caution">
    <text evidence="5">The sequence shown here is derived from an EMBL/GenBank/DDBJ whole genome shotgun (WGS) entry which is preliminary data.</text>
</comment>
<dbReference type="InterPro" id="IPR036388">
    <property type="entry name" value="WH-like_DNA-bd_sf"/>
</dbReference>
<dbReference type="SMART" id="SM00345">
    <property type="entry name" value="HTH_GNTR"/>
    <property type="match status" value="1"/>
</dbReference>
<dbReference type="Pfam" id="PF07729">
    <property type="entry name" value="FCD"/>
    <property type="match status" value="1"/>
</dbReference>
<dbReference type="InterPro" id="IPR008920">
    <property type="entry name" value="TF_FadR/GntR_C"/>
</dbReference>
<dbReference type="EMBL" id="JACIDW010000042">
    <property type="protein sequence ID" value="MBB3967301.1"/>
    <property type="molecule type" value="Genomic_DNA"/>
</dbReference>
<gene>
    <name evidence="5" type="ORF">GGQ67_005000</name>
</gene>
<evidence type="ECO:0000256" key="1">
    <source>
        <dbReference type="ARBA" id="ARBA00023015"/>
    </source>
</evidence>
<dbReference type="GO" id="GO:0003700">
    <property type="term" value="F:DNA-binding transcription factor activity"/>
    <property type="evidence" value="ECO:0007669"/>
    <property type="project" value="InterPro"/>
</dbReference>
<dbReference type="SMART" id="SM00895">
    <property type="entry name" value="FCD"/>
    <property type="match status" value="1"/>
</dbReference>
<dbReference type="InterPro" id="IPR036390">
    <property type="entry name" value="WH_DNA-bd_sf"/>
</dbReference>
<dbReference type="PANTHER" id="PTHR43537:SF39">
    <property type="entry name" value="HTH-TYPE TRANSCRIPTIONAL REGULATOR MCBR"/>
    <property type="match status" value="1"/>
</dbReference>
<evidence type="ECO:0000313" key="6">
    <source>
        <dbReference type="Proteomes" id="UP000582090"/>
    </source>
</evidence>
<dbReference type="SUPFAM" id="SSF48008">
    <property type="entry name" value="GntR ligand-binding domain-like"/>
    <property type="match status" value="1"/>
</dbReference>
<dbReference type="Pfam" id="PF00392">
    <property type="entry name" value="GntR"/>
    <property type="match status" value="1"/>
</dbReference>
<dbReference type="InterPro" id="IPR011711">
    <property type="entry name" value="GntR_C"/>
</dbReference>
<evidence type="ECO:0000313" key="5">
    <source>
        <dbReference type="EMBL" id="MBB3967301.1"/>
    </source>
</evidence>
<keyword evidence="1" id="KW-0805">Transcription regulation</keyword>
<dbReference type="GO" id="GO:0003677">
    <property type="term" value="F:DNA binding"/>
    <property type="evidence" value="ECO:0007669"/>
    <property type="project" value="UniProtKB-KW"/>
</dbReference>
<dbReference type="SUPFAM" id="SSF46785">
    <property type="entry name" value="Winged helix' DNA-binding domain"/>
    <property type="match status" value="1"/>
</dbReference>
<dbReference type="Gene3D" id="1.20.120.530">
    <property type="entry name" value="GntR ligand-binding domain-like"/>
    <property type="match status" value="1"/>
</dbReference>